<dbReference type="EMBL" id="MVIL01000003">
    <property type="protein sequence ID" value="ORB81757.1"/>
    <property type="molecule type" value="Genomic_DNA"/>
</dbReference>
<keyword evidence="2" id="KW-1185">Reference proteome</keyword>
<proteinExistence type="predicted"/>
<accession>A0ABX3TSC3</accession>
<name>A0ABX3TSC3_9MYCO</name>
<organism evidence="1 2">
    <name type="scientific">Mycobacterium timonense</name>
    <dbReference type="NCBI Taxonomy" id="701043"/>
    <lineage>
        <taxon>Bacteria</taxon>
        <taxon>Bacillati</taxon>
        <taxon>Actinomycetota</taxon>
        <taxon>Actinomycetes</taxon>
        <taxon>Mycobacteriales</taxon>
        <taxon>Mycobacteriaceae</taxon>
        <taxon>Mycobacterium</taxon>
        <taxon>Mycobacterium avium complex (MAC)</taxon>
    </lineage>
</organism>
<comment type="caution">
    <text evidence="1">The sequence shown here is derived from an EMBL/GenBank/DDBJ whole genome shotgun (WGS) entry which is preliminary data.</text>
</comment>
<sequence>MPMTPKSFQALDMVIQALMHECHGDQLAAGTIPVDAVLVVGTQRIDDDGDRVGGVFIFPRNGSQPYYQTTGLLDAARDLLYARAHDRVDE</sequence>
<dbReference type="Pfam" id="PF23850">
    <property type="entry name" value="DUF7213"/>
    <property type="match status" value="1"/>
</dbReference>
<dbReference type="InterPro" id="IPR055637">
    <property type="entry name" value="DUF7213"/>
</dbReference>
<dbReference type="Proteomes" id="UP000192847">
    <property type="component" value="Unassembled WGS sequence"/>
</dbReference>
<protein>
    <submittedName>
        <fullName evidence="1">Uncharacterized protein</fullName>
    </submittedName>
</protein>
<gene>
    <name evidence="1" type="ORF">BST46_01800</name>
</gene>
<reference evidence="1 2" key="1">
    <citation type="submission" date="2017-02" db="EMBL/GenBank/DDBJ databases">
        <title>The new phylogeny of genus Mycobacterium.</title>
        <authorList>
            <person name="Tortoli E."/>
            <person name="Trovato A."/>
            <person name="Cirillo D.M."/>
        </authorList>
    </citation>
    <scope>NUCLEOTIDE SEQUENCE [LARGE SCALE GENOMIC DNA]</scope>
    <source>
        <strain evidence="1 2">CCUG 56329</strain>
    </source>
</reference>
<evidence type="ECO:0000313" key="2">
    <source>
        <dbReference type="Proteomes" id="UP000192847"/>
    </source>
</evidence>
<evidence type="ECO:0000313" key="1">
    <source>
        <dbReference type="EMBL" id="ORB81757.1"/>
    </source>
</evidence>